<evidence type="ECO:0000313" key="3">
    <source>
        <dbReference type="Proteomes" id="UP001056436"/>
    </source>
</evidence>
<organism evidence="2 3">
    <name type="scientific">Colletotrichum abscissum</name>
    <dbReference type="NCBI Taxonomy" id="1671311"/>
    <lineage>
        <taxon>Eukaryota</taxon>
        <taxon>Fungi</taxon>
        <taxon>Dikarya</taxon>
        <taxon>Ascomycota</taxon>
        <taxon>Pezizomycotina</taxon>
        <taxon>Sordariomycetes</taxon>
        <taxon>Hypocreomycetidae</taxon>
        <taxon>Glomerellales</taxon>
        <taxon>Glomerellaceae</taxon>
        <taxon>Colletotrichum</taxon>
        <taxon>Colletotrichum acutatum species complex</taxon>
    </lineage>
</organism>
<feature type="region of interest" description="Disordered" evidence="1">
    <location>
        <begin position="1"/>
        <end position="58"/>
    </location>
</feature>
<evidence type="ECO:0000313" key="2">
    <source>
        <dbReference type="EMBL" id="KAI3544002.1"/>
    </source>
</evidence>
<gene>
    <name evidence="2" type="ORF">CABS02_12380</name>
</gene>
<name>A0A9Q0AXT9_9PEZI</name>
<dbReference type="AlphaFoldDB" id="A0A9Q0AXT9"/>
<evidence type="ECO:0000256" key="1">
    <source>
        <dbReference type="SAM" id="MobiDB-lite"/>
    </source>
</evidence>
<proteinExistence type="predicted"/>
<dbReference type="Proteomes" id="UP001056436">
    <property type="component" value="Unassembled WGS sequence"/>
</dbReference>
<feature type="compositionally biased region" description="Basic and acidic residues" evidence="1">
    <location>
        <begin position="26"/>
        <end position="53"/>
    </location>
</feature>
<comment type="caution">
    <text evidence="2">The sequence shown here is derived from an EMBL/GenBank/DDBJ whole genome shotgun (WGS) entry which is preliminary data.</text>
</comment>
<dbReference type="EMBL" id="SDAQ01000069">
    <property type="protein sequence ID" value="KAI3544002.1"/>
    <property type="molecule type" value="Genomic_DNA"/>
</dbReference>
<keyword evidence="3" id="KW-1185">Reference proteome</keyword>
<sequence>MLVWYGGSGTDMAELKSMGQGPWGTERSKQSERRLQDPETQSERCREAERQKDQVLLGDISQPGSATLCWEGKYSGED</sequence>
<protein>
    <submittedName>
        <fullName evidence="2">Uncharacterized protein</fullName>
    </submittedName>
</protein>
<accession>A0A9Q0AXT9</accession>
<reference evidence="2" key="1">
    <citation type="submission" date="2019-01" db="EMBL/GenBank/DDBJ databases">
        <title>Colletotrichum abscissum LGMF1257.</title>
        <authorList>
            <person name="Baroncelli R."/>
        </authorList>
    </citation>
    <scope>NUCLEOTIDE SEQUENCE</scope>
    <source>
        <strain evidence="2">Ca142</strain>
    </source>
</reference>